<dbReference type="EMBL" id="JARJLG010000009">
    <property type="protein sequence ID" value="KAJ7777993.1"/>
    <property type="molecule type" value="Genomic_DNA"/>
</dbReference>
<dbReference type="Proteomes" id="UP001215280">
    <property type="component" value="Unassembled WGS sequence"/>
</dbReference>
<organism evidence="1 2">
    <name type="scientific">Mycena maculata</name>
    <dbReference type="NCBI Taxonomy" id="230809"/>
    <lineage>
        <taxon>Eukaryota</taxon>
        <taxon>Fungi</taxon>
        <taxon>Dikarya</taxon>
        <taxon>Basidiomycota</taxon>
        <taxon>Agaricomycotina</taxon>
        <taxon>Agaricomycetes</taxon>
        <taxon>Agaricomycetidae</taxon>
        <taxon>Agaricales</taxon>
        <taxon>Marasmiineae</taxon>
        <taxon>Mycenaceae</taxon>
        <taxon>Mycena</taxon>
    </lineage>
</organism>
<sequence>MALFQAVTIACRYSSSQAWATTYRQFIKEWVDGLRSNHPHSSEHNARINIHAAFHIYDFLLLFGPIIGWWCFPFERLIGALQKINTNDHIGGELEATIVKSFWRGANLRRYLNRSDCPEVIKQFKVLFDLTFSPRNDRSAESVPAEVGKDRAHYWVNYSRASAHLGNSLVIYYPTSNATSPVPGSIQRISTVGNHTLFHIRHQVPLPPDKFDPFLPYYPHFPAKTYSSQMEDVVDEVQPYSVLSHCARLEFSDNRAVILDLSRVRMVHNRPKID</sequence>
<evidence type="ECO:0000313" key="1">
    <source>
        <dbReference type="EMBL" id="KAJ7777993.1"/>
    </source>
</evidence>
<keyword evidence="2" id="KW-1185">Reference proteome</keyword>
<name>A0AAD7K3Y7_9AGAR</name>
<reference evidence="1" key="1">
    <citation type="submission" date="2023-03" db="EMBL/GenBank/DDBJ databases">
        <title>Massive genome expansion in bonnet fungi (Mycena s.s.) driven by repeated elements and novel gene families across ecological guilds.</title>
        <authorList>
            <consortium name="Lawrence Berkeley National Laboratory"/>
            <person name="Harder C.B."/>
            <person name="Miyauchi S."/>
            <person name="Viragh M."/>
            <person name="Kuo A."/>
            <person name="Thoen E."/>
            <person name="Andreopoulos B."/>
            <person name="Lu D."/>
            <person name="Skrede I."/>
            <person name="Drula E."/>
            <person name="Henrissat B."/>
            <person name="Morin E."/>
            <person name="Kohler A."/>
            <person name="Barry K."/>
            <person name="LaButti K."/>
            <person name="Morin E."/>
            <person name="Salamov A."/>
            <person name="Lipzen A."/>
            <person name="Mereny Z."/>
            <person name="Hegedus B."/>
            <person name="Baldrian P."/>
            <person name="Stursova M."/>
            <person name="Weitz H."/>
            <person name="Taylor A."/>
            <person name="Grigoriev I.V."/>
            <person name="Nagy L.G."/>
            <person name="Martin F."/>
            <person name="Kauserud H."/>
        </authorList>
    </citation>
    <scope>NUCLEOTIDE SEQUENCE</scope>
    <source>
        <strain evidence="1">CBHHK188m</strain>
    </source>
</reference>
<evidence type="ECO:0000313" key="2">
    <source>
        <dbReference type="Proteomes" id="UP001215280"/>
    </source>
</evidence>
<accession>A0AAD7K3Y7</accession>
<comment type="caution">
    <text evidence="1">The sequence shown here is derived from an EMBL/GenBank/DDBJ whole genome shotgun (WGS) entry which is preliminary data.</text>
</comment>
<dbReference type="AlphaFoldDB" id="A0AAD7K3Y7"/>
<proteinExistence type="predicted"/>
<protein>
    <submittedName>
        <fullName evidence="1">Uncharacterized protein</fullName>
    </submittedName>
</protein>
<gene>
    <name evidence="1" type="ORF">DFH07DRAFT_730934</name>
</gene>